<evidence type="ECO:0000256" key="2">
    <source>
        <dbReference type="ARBA" id="ARBA00022475"/>
    </source>
</evidence>
<evidence type="ECO:0000313" key="8">
    <source>
        <dbReference type="Proteomes" id="UP001172083"/>
    </source>
</evidence>
<evidence type="ECO:0000256" key="1">
    <source>
        <dbReference type="ARBA" id="ARBA00004236"/>
    </source>
</evidence>
<dbReference type="EMBL" id="JAUJEB010000001">
    <property type="protein sequence ID" value="MDN5212663.1"/>
    <property type="molecule type" value="Genomic_DNA"/>
</dbReference>
<dbReference type="CDD" id="cd02522">
    <property type="entry name" value="GT_2_like_a"/>
    <property type="match status" value="1"/>
</dbReference>
<name>A0ABT8L4M4_9BACT</name>
<proteinExistence type="predicted"/>
<evidence type="ECO:0000256" key="4">
    <source>
        <dbReference type="ARBA" id="ARBA00022679"/>
    </source>
</evidence>
<dbReference type="InterPro" id="IPR029044">
    <property type="entry name" value="Nucleotide-diphossugar_trans"/>
</dbReference>
<reference evidence="7" key="1">
    <citation type="submission" date="2023-06" db="EMBL/GenBank/DDBJ databases">
        <title>Genomic of Agaribacillus aureum.</title>
        <authorList>
            <person name="Wang G."/>
        </authorList>
    </citation>
    <scope>NUCLEOTIDE SEQUENCE</scope>
    <source>
        <strain evidence="7">BMA12</strain>
    </source>
</reference>
<dbReference type="SUPFAM" id="SSF53448">
    <property type="entry name" value="Nucleotide-diphospho-sugar transferases"/>
    <property type="match status" value="1"/>
</dbReference>
<keyword evidence="8" id="KW-1185">Reference proteome</keyword>
<accession>A0ABT8L4M4</accession>
<sequence>MKISIIIPTCNEEGFIQSLLRYLNGLDAHGLLREIIVVDGSSTDRTVAHAKLAGAIVLSSDIRSRAVQLNLGAEMATGDVYYFLHADSLPPESLFEDLYNTIDAGFEAGCYQLSFDKSHWFLRLNAWFTRFDCEAFRFGDQSLFVTQNAYHKIGGYDQKLTILEDNEIITRLKKKVKFRLLNKKVVTSARKYIACGVFRLQFSYYLLYLFYKLGGTQQFLLKTYRVLLGKSWSSSG</sequence>
<evidence type="ECO:0000259" key="6">
    <source>
        <dbReference type="Pfam" id="PF00535"/>
    </source>
</evidence>
<keyword evidence="5" id="KW-0472">Membrane</keyword>
<evidence type="ECO:0000313" key="7">
    <source>
        <dbReference type="EMBL" id="MDN5212663.1"/>
    </source>
</evidence>
<keyword evidence="2" id="KW-1003">Cell membrane</keyword>
<keyword evidence="4" id="KW-0808">Transferase</keyword>
<keyword evidence="3" id="KW-0328">Glycosyltransferase</keyword>
<dbReference type="InterPro" id="IPR026461">
    <property type="entry name" value="Trfase_2_rSAM/seldom_assoc"/>
</dbReference>
<dbReference type="PANTHER" id="PTHR43646">
    <property type="entry name" value="GLYCOSYLTRANSFERASE"/>
    <property type="match status" value="1"/>
</dbReference>
<comment type="subcellular location">
    <subcellularLocation>
        <location evidence="1">Cell membrane</location>
    </subcellularLocation>
</comment>
<dbReference type="Pfam" id="PF00535">
    <property type="entry name" value="Glycos_transf_2"/>
    <property type="match status" value="1"/>
</dbReference>
<dbReference type="RefSeq" id="WP_346757980.1">
    <property type="nucleotide sequence ID" value="NZ_JAUJEB010000001.1"/>
</dbReference>
<comment type="caution">
    <text evidence="7">The sequence shown here is derived from an EMBL/GenBank/DDBJ whole genome shotgun (WGS) entry which is preliminary data.</text>
</comment>
<organism evidence="7 8">
    <name type="scientific">Agaribacillus aureus</name>
    <dbReference type="NCBI Taxonomy" id="3051825"/>
    <lineage>
        <taxon>Bacteria</taxon>
        <taxon>Pseudomonadati</taxon>
        <taxon>Bacteroidota</taxon>
        <taxon>Cytophagia</taxon>
        <taxon>Cytophagales</taxon>
        <taxon>Splendidivirgaceae</taxon>
        <taxon>Agaribacillus</taxon>
    </lineage>
</organism>
<protein>
    <submittedName>
        <fullName evidence="7">TIGR04283 family arsenosugar biosynthesis glycosyltransferase</fullName>
    </submittedName>
</protein>
<evidence type="ECO:0000256" key="5">
    <source>
        <dbReference type="ARBA" id="ARBA00023136"/>
    </source>
</evidence>
<dbReference type="PANTHER" id="PTHR43646:SF2">
    <property type="entry name" value="GLYCOSYLTRANSFERASE 2-LIKE DOMAIN-CONTAINING PROTEIN"/>
    <property type="match status" value="1"/>
</dbReference>
<feature type="domain" description="Glycosyltransferase 2-like" evidence="6">
    <location>
        <begin position="4"/>
        <end position="118"/>
    </location>
</feature>
<dbReference type="Gene3D" id="3.90.550.10">
    <property type="entry name" value="Spore Coat Polysaccharide Biosynthesis Protein SpsA, Chain A"/>
    <property type="match status" value="1"/>
</dbReference>
<dbReference type="Proteomes" id="UP001172083">
    <property type="component" value="Unassembled WGS sequence"/>
</dbReference>
<dbReference type="NCBIfam" id="TIGR04283">
    <property type="entry name" value="glyco_like_mftF"/>
    <property type="match status" value="1"/>
</dbReference>
<dbReference type="InterPro" id="IPR001173">
    <property type="entry name" value="Glyco_trans_2-like"/>
</dbReference>
<gene>
    <name evidence="7" type="ORF">QQ020_11425</name>
</gene>
<evidence type="ECO:0000256" key="3">
    <source>
        <dbReference type="ARBA" id="ARBA00022676"/>
    </source>
</evidence>